<accession>A0A6L8MLQ5</accession>
<evidence type="ECO:0000313" key="1">
    <source>
        <dbReference type="EMBL" id="MYM84147.1"/>
    </source>
</evidence>
<dbReference type="EMBL" id="WWCP01000028">
    <property type="protein sequence ID" value="MYM84147.1"/>
    <property type="molecule type" value="Genomic_DNA"/>
</dbReference>
<comment type="caution">
    <text evidence="1">The sequence shown here is derived from an EMBL/GenBank/DDBJ whole genome shotgun (WGS) entry which is preliminary data.</text>
</comment>
<sequence length="304" mass="33927">MSRMGFDRRTGLVYEGLEGPTSPVWPTPILVQATLIESPADLLSLPGDFDNSPFHSMFVDQSFDPASRIRRGRLFQKFGGIGWESVRVEAHPALNSDMLKAANGNGRVSKELSVFMECTSLIQKQNRGEGMQLALGQRDSYSLWRILQTERIATGDVLVTLRAESAFGILPQLDKSKIHPGCVRGVEAALERVLSSAYRELPQSVVDQCRNAAVMVISRWMHVETGDADPIEQDLGHWIRAVKVKFGEQEMVALRSALEAINRLHPRGKDNEANKHQLRQVEEADAEFAVHALGFILREVKWAV</sequence>
<protein>
    <submittedName>
        <fullName evidence="1">Uncharacterized protein</fullName>
    </submittedName>
</protein>
<proteinExistence type="predicted"/>
<name>A0A6L8MLQ5_9BURK</name>
<dbReference type="AlphaFoldDB" id="A0A6L8MLQ5"/>
<evidence type="ECO:0000313" key="2">
    <source>
        <dbReference type="Proteomes" id="UP000474565"/>
    </source>
</evidence>
<gene>
    <name evidence="1" type="ORF">GTP44_19605</name>
</gene>
<reference evidence="1 2" key="1">
    <citation type="submission" date="2019-12" db="EMBL/GenBank/DDBJ databases">
        <title>Novel species isolated from a subtropical stream in China.</title>
        <authorList>
            <person name="Lu H."/>
        </authorList>
    </citation>
    <scope>NUCLEOTIDE SEQUENCE [LARGE SCALE GENOMIC DNA]</scope>
    <source>
        <strain evidence="1 2">FT50W</strain>
    </source>
</reference>
<dbReference type="Proteomes" id="UP000474565">
    <property type="component" value="Unassembled WGS sequence"/>
</dbReference>
<organism evidence="1 2">
    <name type="scientific">Duganella lactea</name>
    <dbReference type="NCBI Taxonomy" id="2692173"/>
    <lineage>
        <taxon>Bacteria</taxon>
        <taxon>Pseudomonadati</taxon>
        <taxon>Pseudomonadota</taxon>
        <taxon>Betaproteobacteria</taxon>
        <taxon>Burkholderiales</taxon>
        <taxon>Oxalobacteraceae</taxon>
        <taxon>Telluria group</taxon>
        <taxon>Duganella</taxon>
    </lineage>
</organism>